<protein>
    <submittedName>
        <fullName evidence="2">Uncharacterized protein</fullName>
    </submittedName>
</protein>
<reference evidence="2" key="1">
    <citation type="journal article" date="2022" name="bioRxiv">
        <title>Sequencing and chromosome-scale assembly of the giantPleurodeles waltlgenome.</title>
        <authorList>
            <person name="Brown T."/>
            <person name="Elewa A."/>
            <person name="Iarovenko S."/>
            <person name="Subramanian E."/>
            <person name="Araus A.J."/>
            <person name="Petzold A."/>
            <person name="Susuki M."/>
            <person name="Suzuki K.-i.T."/>
            <person name="Hayashi T."/>
            <person name="Toyoda A."/>
            <person name="Oliveira C."/>
            <person name="Osipova E."/>
            <person name="Leigh N.D."/>
            <person name="Simon A."/>
            <person name="Yun M.H."/>
        </authorList>
    </citation>
    <scope>NUCLEOTIDE SEQUENCE</scope>
    <source>
        <strain evidence="2">20211129_DDA</strain>
        <tissue evidence="2">Liver</tissue>
    </source>
</reference>
<evidence type="ECO:0000313" key="2">
    <source>
        <dbReference type="EMBL" id="KAJ1180625.1"/>
    </source>
</evidence>
<proteinExistence type="predicted"/>
<accession>A0AAV7TV39</accession>
<keyword evidence="3" id="KW-1185">Reference proteome</keyword>
<dbReference type="AlphaFoldDB" id="A0AAV7TV39"/>
<feature type="signal peptide" evidence="1">
    <location>
        <begin position="1"/>
        <end position="16"/>
    </location>
</feature>
<name>A0AAV7TV39_PLEWA</name>
<comment type="caution">
    <text evidence="2">The sequence shown here is derived from an EMBL/GenBank/DDBJ whole genome shotgun (WGS) entry which is preliminary data.</text>
</comment>
<keyword evidence="1" id="KW-0732">Signal</keyword>
<sequence>MRVFALCTPLFTFCTAVCWERGSPAGQNGGGRHVTRLAPSICPSAASDLKGLKCCAEYVSLCIVHAPVYILNSSSAGTWLSGKTEWRRPSRDPSGSQHLPVRCIRPEGAQVLCVPDAAGHFCVSNEANCRLRGGLYACQEVISVGSQEHSIHWDNRVGRGLWGPVGAVTSDKRESLWDRSQSMRHSPRNVTLAAQLARPLLTHASQQPPKHTHSRSCGCALKRATSQRLKETLS</sequence>
<evidence type="ECO:0000256" key="1">
    <source>
        <dbReference type="SAM" id="SignalP"/>
    </source>
</evidence>
<dbReference type="EMBL" id="JANPWB010000006">
    <property type="protein sequence ID" value="KAJ1180625.1"/>
    <property type="molecule type" value="Genomic_DNA"/>
</dbReference>
<evidence type="ECO:0000313" key="3">
    <source>
        <dbReference type="Proteomes" id="UP001066276"/>
    </source>
</evidence>
<gene>
    <name evidence="2" type="ORF">NDU88_005845</name>
</gene>
<organism evidence="2 3">
    <name type="scientific">Pleurodeles waltl</name>
    <name type="common">Iberian ribbed newt</name>
    <dbReference type="NCBI Taxonomy" id="8319"/>
    <lineage>
        <taxon>Eukaryota</taxon>
        <taxon>Metazoa</taxon>
        <taxon>Chordata</taxon>
        <taxon>Craniata</taxon>
        <taxon>Vertebrata</taxon>
        <taxon>Euteleostomi</taxon>
        <taxon>Amphibia</taxon>
        <taxon>Batrachia</taxon>
        <taxon>Caudata</taxon>
        <taxon>Salamandroidea</taxon>
        <taxon>Salamandridae</taxon>
        <taxon>Pleurodelinae</taxon>
        <taxon>Pleurodeles</taxon>
    </lineage>
</organism>
<dbReference type="Proteomes" id="UP001066276">
    <property type="component" value="Chromosome 3_2"/>
</dbReference>
<feature type="chain" id="PRO_5043316817" evidence="1">
    <location>
        <begin position="17"/>
        <end position="234"/>
    </location>
</feature>